<dbReference type="InterPro" id="IPR023210">
    <property type="entry name" value="NADP_OxRdtase_dom"/>
</dbReference>
<evidence type="ECO:0000313" key="6">
    <source>
        <dbReference type="EMBL" id="KAL1528214.1"/>
    </source>
</evidence>
<gene>
    <name evidence="6" type="ORF">AB1Y20_009573</name>
</gene>
<evidence type="ECO:0000259" key="5">
    <source>
        <dbReference type="PROSITE" id="PS51670"/>
    </source>
</evidence>
<accession>A0AB34K2I8</accession>
<dbReference type="CDD" id="cd19071">
    <property type="entry name" value="AKR_AKR1-5-like"/>
    <property type="match status" value="1"/>
</dbReference>
<evidence type="ECO:0000256" key="4">
    <source>
        <dbReference type="SAM" id="SignalP"/>
    </source>
</evidence>
<dbReference type="InterPro" id="IPR036812">
    <property type="entry name" value="NAD(P)_OxRdtase_dom_sf"/>
</dbReference>
<sequence length="502" mass="54190">MAVYTPSCLFHFLLLVGILFLFGASGEPPLDDGYLPVYFKAAQQGAHLLQQQLTCKDTKDGCESWARAGECHNNPGFMHDACQRACGQCALSFADAAEAYQVALYAARNLALGCRAPRELPGCDGHAALLAEVELRARALDGASAASAAAWLKELASGVAARAEEGLASLDASGASGAAAAPSQAMTRPPLPAQTFRLSDGSAMPRIGLGTWMTTGPACYEMVKAALAAGFRHIDTSENYANHAEIGRAIIDSKVPRHELYLADKISFTQSYSVEGVKKAVAASLQLLQTDYLDLLMLHSVGPGPRERMEAWRAMEDLQRRGLIRSLGVSNFGSRELTDLFASALIKPVVVQNKFNVYHKGRTGNMGGDNLQLTAKQLGVLVVAYCPLNSWPSKMAPVHDVHVAHIAARLGITPAMVLLRWGVDQGIAVLTRSHDSIRLHQALQVEHEQLSLHDMSILSGLAHFFASPHNRPPKPDGMEEQDFFGIEKLRDSSLNFLADKEL</sequence>
<dbReference type="AlphaFoldDB" id="A0AB34K2I8"/>
<dbReference type="PANTHER" id="PTHR43827">
    <property type="entry name" value="2,5-DIKETO-D-GLUCONIC ACID REDUCTASE"/>
    <property type="match status" value="1"/>
</dbReference>
<name>A0AB34K2I8_PRYPA</name>
<comment type="caution">
    <text evidence="6">The sequence shown here is derived from an EMBL/GenBank/DDBJ whole genome shotgun (WGS) entry which is preliminary data.</text>
</comment>
<proteinExistence type="inferred from homology"/>
<dbReference type="SMART" id="SM00254">
    <property type="entry name" value="ShKT"/>
    <property type="match status" value="1"/>
</dbReference>
<dbReference type="GO" id="GO:0016616">
    <property type="term" value="F:oxidoreductase activity, acting on the CH-OH group of donors, NAD or NADP as acceptor"/>
    <property type="evidence" value="ECO:0007669"/>
    <property type="project" value="UniProtKB-ARBA"/>
</dbReference>
<dbReference type="PROSITE" id="PS51670">
    <property type="entry name" value="SHKT"/>
    <property type="match status" value="1"/>
</dbReference>
<feature type="chain" id="PRO_5044311304" description="ShKT domain-containing protein" evidence="4">
    <location>
        <begin position="27"/>
        <end position="502"/>
    </location>
</feature>
<dbReference type="EMBL" id="JBGBPQ010000002">
    <property type="protein sequence ID" value="KAL1528214.1"/>
    <property type="molecule type" value="Genomic_DNA"/>
</dbReference>
<dbReference type="PRINTS" id="PR00069">
    <property type="entry name" value="ALDKETRDTASE"/>
</dbReference>
<organism evidence="6 7">
    <name type="scientific">Prymnesium parvum</name>
    <name type="common">Toxic golden alga</name>
    <dbReference type="NCBI Taxonomy" id="97485"/>
    <lineage>
        <taxon>Eukaryota</taxon>
        <taxon>Haptista</taxon>
        <taxon>Haptophyta</taxon>
        <taxon>Prymnesiophyceae</taxon>
        <taxon>Prymnesiales</taxon>
        <taxon>Prymnesiaceae</taxon>
        <taxon>Prymnesium</taxon>
    </lineage>
</organism>
<evidence type="ECO:0000256" key="3">
    <source>
        <dbReference type="ARBA" id="ARBA00023002"/>
    </source>
</evidence>
<dbReference type="Gene3D" id="3.20.20.100">
    <property type="entry name" value="NADP-dependent oxidoreductase domain"/>
    <property type="match status" value="1"/>
</dbReference>
<dbReference type="InterPro" id="IPR018170">
    <property type="entry name" value="Aldo/ket_reductase_CS"/>
</dbReference>
<keyword evidence="2" id="KW-0521">NADP</keyword>
<reference evidence="6 7" key="1">
    <citation type="journal article" date="2024" name="Science">
        <title>Giant polyketide synthase enzymes in the biosynthesis of giant marine polyether toxins.</title>
        <authorList>
            <person name="Fallon T.R."/>
            <person name="Shende V.V."/>
            <person name="Wierzbicki I.H."/>
            <person name="Pendleton A.L."/>
            <person name="Watervoot N.F."/>
            <person name="Auber R.P."/>
            <person name="Gonzalez D.J."/>
            <person name="Wisecaver J.H."/>
            <person name="Moore B.S."/>
        </authorList>
    </citation>
    <scope>NUCLEOTIDE SEQUENCE [LARGE SCALE GENOMIC DNA]</scope>
    <source>
        <strain evidence="6 7">12B1</strain>
    </source>
</reference>
<dbReference type="Proteomes" id="UP001515480">
    <property type="component" value="Unassembled WGS sequence"/>
</dbReference>
<dbReference type="PROSITE" id="PS00062">
    <property type="entry name" value="ALDOKETO_REDUCTASE_2"/>
    <property type="match status" value="1"/>
</dbReference>
<keyword evidence="3" id="KW-0560">Oxidoreductase</keyword>
<feature type="domain" description="ShKT" evidence="5">
    <location>
        <begin position="55"/>
        <end position="89"/>
    </location>
</feature>
<comment type="similarity">
    <text evidence="1">Belongs to the aldo/keto reductase family.</text>
</comment>
<dbReference type="Pfam" id="PF00248">
    <property type="entry name" value="Aldo_ket_red"/>
    <property type="match status" value="1"/>
</dbReference>
<dbReference type="InterPro" id="IPR003582">
    <property type="entry name" value="ShKT_dom"/>
</dbReference>
<dbReference type="InterPro" id="IPR020471">
    <property type="entry name" value="AKR"/>
</dbReference>
<keyword evidence="7" id="KW-1185">Reference proteome</keyword>
<feature type="signal peptide" evidence="4">
    <location>
        <begin position="1"/>
        <end position="26"/>
    </location>
</feature>
<evidence type="ECO:0000313" key="7">
    <source>
        <dbReference type="Proteomes" id="UP001515480"/>
    </source>
</evidence>
<evidence type="ECO:0000256" key="2">
    <source>
        <dbReference type="ARBA" id="ARBA00022857"/>
    </source>
</evidence>
<dbReference type="SUPFAM" id="SSF51430">
    <property type="entry name" value="NAD(P)-linked oxidoreductase"/>
    <property type="match status" value="1"/>
</dbReference>
<dbReference type="Pfam" id="PF01549">
    <property type="entry name" value="ShK"/>
    <property type="match status" value="1"/>
</dbReference>
<protein>
    <recommendedName>
        <fullName evidence="5">ShKT domain-containing protein</fullName>
    </recommendedName>
</protein>
<keyword evidence="4" id="KW-0732">Signal</keyword>
<dbReference type="PANTHER" id="PTHR43827:SF3">
    <property type="entry name" value="NADP-DEPENDENT OXIDOREDUCTASE DOMAIN-CONTAINING PROTEIN"/>
    <property type="match status" value="1"/>
</dbReference>
<evidence type="ECO:0000256" key="1">
    <source>
        <dbReference type="ARBA" id="ARBA00007905"/>
    </source>
</evidence>